<comment type="caution">
    <text evidence="1">The sequence shown here is derived from an EMBL/GenBank/DDBJ whole genome shotgun (WGS) entry which is preliminary data.</text>
</comment>
<organism evidence="1 2">
    <name type="scientific">Nibrella saemangeumensis</name>
    <dbReference type="NCBI Taxonomy" id="1084526"/>
    <lineage>
        <taxon>Bacteria</taxon>
        <taxon>Pseudomonadati</taxon>
        <taxon>Bacteroidota</taxon>
        <taxon>Cytophagia</taxon>
        <taxon>Cytophagales</taxon>
        <taxon>Spirosomataceae</taxon>
        <taxon>Nibrella</taxon>
    </lineage>
</organism>
<dbReference type="RefSeq" id="WP_345244174.1">
    <property type="nucleotide sequence ID" value="NZ_BAABHD010000029.1"/>
</dbReference>
<dbReference type="Proteomes" id="UP001501175">
    <property type="component" value="Unassembled WGS sequence"/>
</dbReference>
<reference evidence="2" key="1">
    <citation type="journal article" date="2019" name="Int. J. Syst. Evol. Microbiol.">
        <title>The Global Catalogue of Microorganisms (GCM) 10K type strain sequencing project: providing services to taxonomists for standard genome sequencing and annotation.</title>
        <authorList>
            <consortium name="The Broad Institute Genomics Platform"/>
            <consortium name="The Broad Institute Genome Sequencing Center for Infectious Disease"/>
            <person name="Wu L."/>
            <person name="Ma J."/>
        </authorList>
    </citation>
    <scope>NUCLEOTIDE SEQUENCE [LARGE SCALE GENOMIC DNA]</scope>
    <source>
        <strain evidence="2">JCM 17927</strain>
    </source>
</reference>
<evidence type="ECO:0000313" key="2">
    <source>
        <dbReference type="Proteomes" id="UP001501175"/>
    </source>
</evidence>
<evidence type="ECO:0000313" key="1">
    <source>
        <dbReference type="EMBL" id="GAA4456682.1"/>
    </source>
</evidence>
<keyword evidence="2" id="KW-1185">Reference proteome</keyword>
<proteinExistence type="predicted"/>
<sequence length="88" mass="9618">MLEVYKLLYQALIQQSGRTKSGYQAASLEFNTAVELKLSHSGNLPGLTVTIRNARQQKIDVDCQADTGNSFVRSFINSSLAAEAVLNI</sequence>
<gene>
    <name evidence="1" type="ORF">GCM10023189_26300</name>
</gene>
<protein>
    <submittedName>
        <fullName evidence="1">Uncharacterized protein</fullName>
    </submittedName>
</protein>
<accession>A0ABP8MY45</accession>
<name>A0ABP8MY45_9BACT</name>
<dbReference type="EMBL" id="BAABHD010000029">
    <property type="protein sequence ID" value="GAA4456682.1"/>
    <property type="molecule type" value="Genomic_DNA"/>
</dbReference>